<sequence length="187" mass="19727">MPAARGHALMVGGTGMLSAAADALAADGWRVSHIARRAAAFAEGREGQAGFDADYHDEAAFRRALDAALAWGGAAELGIAWFRTLKLETPRLMAQALGAPGRPARLFQVVGSRTAHPDHPDRLPRAAAVAEGLPDCRLRQVVLGFRVEPAGARANTNEEISAGVLEAIAADRPLTIVGQVDPWPLDR</sequence>
<organism evidence="1 2">
    <name type="scientific">Phenylobacterium terrae</name>
    <dbReference type="NCBI Taxonomy" id="2665495"/>
    <lineage>
        <taxon>Bacteria</taxon>
        <taxon>Pseudomonadati</taxon>
        <taxon>Pseudomonadota</taxon>
        <taxon>Alphaproteobacteria</taxon>
        <taxon>Caulobacterales</taxon>
        <taxon>Caulobacteraceae</taxon>
        <taxon>Phenylobacterium</taxon>
    </lineage>
</organism>
<protein>
    <recommendedName>
        <fullName evidence="3">Short-chain dehydrogenase</fullName>
    </recommendedName>
</protein>
<name>A0ABW4N6H6_9CAUL</name>
<accession>A0ABW4N6H6</accession>
<evidence type="ECO:0000313" key="1">
    <source>
        <dbReference type="EMBL" id="MFD1784855.1"/>
    </source>
</evidence>
<dbReference type="Proteomes" id="UP001597237">
    <property type="component" value="Unassembled WGS sequence"/>
</dbReference>
<dbReference type="RefSeq" id="WP_377281820.1">
    <property type="nucleotide sequence ID" value="NZ_JBHRSI010000005.1"/>
</dbReference>
<gene>
    <name evidence="1" type="ORF">ACFSC0_15740</name>
</gene>
<evidence type="ECO:0008006" key="3">
    <source>
        <dbReference type="Google" id="ProtNLM"/>
    </source>
</evidence>
<reference evidence="2" key="1">
    <citation type="journal article" date="2019" name="Int. J. Syst. Evol. Microbiol.">
        <title>The Global Catalogue of Microorganisms (GCM) 10K type strain sequencing project: providing services to taxonomists for standard genome sequencing and annotation.</title>
        <authorList>
            <consortium name="The Broad Institute Genomics Platform"/>
            <consortium name="The Broad Institute Genome Sequencing Center for Infectious Disease"/>
            <person name="Wu L."/>
            <person name="Ma J."/>
        </authorList>
    </citation>
    <scope>NUCLEOTIDE SEQUENCE [LARGE SCALE GENOMIC DNA]</scope>
    <source>
        <strain evidence="2">DFY28</strain>
    </source>
</reference>
<dbReference type="SUPFAM" id="SSF51735">
    <property type="entry name" value="NAD(P)-binding Rossmann-fold domains"/>
    <property type="match status" value="1"/>
</dbReference>
<evidence type="ECO:0000313" key="2">
    <source>
        <dbReference type="Proteomes" id="UP001597237"/>
    </source>
</evidence>
<keyword evidence="2" id="KW-1185">Reference proteome</keyword>
<proteinExistence type="predicted"/>
<dbReference type="EMBL" id="JBHUEY010000006">
    <property type="protein sequence ID" value="MFD1784855.1"/>
    <property type="molecule type" value="Genomic_DNA"/>
</dbReference>
<dbReference type="InterPro" id="IPR036291">
    <property type="entry name" value="NAD(P)-bd_dom_sf"/>
</dbReference>
<comment type="caution">
    <text evidence="1">The sequence shown here is derived from an EMBL/GenBank/DDBJ whole genome shotgun (WGS) entry which is preliminary data.</text>
</comment>